<evidence type="ECO:0000313" key="3">
    <source>
        <dbReference type="EMBL" id="OAE24741.1"/>
    </source>
</evidence>
<dbReference type="Proteomes" id="UP000077202">
    <property type="component" value="Unassembled WGS sequence"/>
</dbReference>
<accession>A0A176VWL0</accession>
<sequence>MSATCVSEFARKRLQQEASSLLVSLLLRSDAPGSRAAPRADNHGRAAVRNTANRHGRQGVQRRREGKRKEWFGSRRVSERVSGGVLVDARTLWRPGGSSALLESQQRASEREREREGERGRAGEEEEEVKGTMWESSVGCARTRLSPLLSLYLVWRVWGGAEIKRDGGGCNFDKPSHHPFHVSARLVPVLVLVLGLCPAIAALRSAMR</sequence>
<dbReference type="EMBL" id="LVLJ01002490">
    <property type="protein sequence ID" value="OAE24741.1"/>
    <property type="molecule type" value="Genomic_DNA"/>
</dbReference>
<name>A0A176VWL0_MARPO</name>
<keyword evidence="4" id="KW-1185">Reference proteome</keyword>
<evidence type="ECO:0000256" key="1">
    <source>
        <dbReference type="SAM" id="MobiDB-lite"/>
    </source>
</evidence>
<proteinExistence type="predicted"/>
<feature type="compositionally biased region" description="Basic and acidic residues" evidence="1">
    <location>
        <begin position="108"/>
        <end position="123"/>
    </location>
</feature>
<protein>
    <submittedName>
        <fullName evidence="3">Uncharacterized protein</fullName>
    </submittedName>
</protein>
<dbReference type="AlphaFoldDB" id="A0A176VWL0"/>
<keyword evidence="2" id="KW-0472">Membrane</keyword>
<evidence type="ECO:0000313" key="4">
    <source>
        <dbReference type="Proteomes" id="UP000077202"/>
    </source>
</evidence>
<feature type="transmembrane region" description="Helical" evidence="2">
    <location>
        <begin position="182"/>
        <end position="203"/>
    </location>
</feature>
<evidence type="ECO:0000256" key="2">
    <source>
        <dbReference type="SAM" id="Phobius"/>
    </source>
</evidence>
<comment type="caution">
    <text evidence="3">The sequence shown here is derived from an EMBL/GenBank/DDBJ whole genome shotgun (WGS) entry which is preliminary data.</text>
</comment>
<feature type="region of interest" description="Disordered" evidence="1">
    <location>
        <begin position="100"/>
        <end position="130"/>
    </location>
</feature>
<keyword evidence="2" id="KW-1133">Transmembrane helix</keyword>
<gene>
    <name evidence="3" type="ORF">AXG93_2016s1460</name>
</gene>
<keyword evidence="2" id="KW-0812">Transmembrane</keyword>
<organism evidence="3 4">
    <name type="scientific">Marchantia polymorpha subsp. ruderalis</name>
    <dbReference type="NCBI Taxonomy" id="1480154"/>
    <lineage>
        <taxon>Eukaryota</taxon>
        <taxon>Viridiplantae</taxon>
        <taxon>Streptophyta</taxon>
        <taxon>Embryophyta</taxon>
        <taxon>Marchantiophyta</taxon>
        <taxon>Marchantiopsida</taxon>
        <taxon>Marchantiidae</taxon>
        <taxon>Marchantiales</taxon>
        <taxon>Marchantiaceae</taxon>
        <taxon>Marchantia</taxon>
    </lineage>
</organism>
<reference evidence="3" key="1">
    <citation type="submission" date="2016-03" db="EMBL/GenBank/DDBJ databases">
        <title>Mechanisms controlling the formation of the plant cell surface in tip-growing cells are functionally conserved among land plants.</title>
        <authorList>
            <person name="Honkanen S."/>
            <person name="Jones V.A."/>
            <person name="Morieri G."/>
            <person name="Champion C."/>
            <person name="Hetherington A.J."/>
            <person name="Kelly S."/>
            <person name="Saint-Marcoux D."/>
            <person name="Proust H."/>
            <person name="Prescott H."/>
            <person name="Dolan L."/>
        </authorList>
    </citation>
    <scope>NUCLEOTIDE SEQUENCE [LARGE SCALE GENOMIC DNA]</scope>
    <source>
        <tissue evidence="3">Whole gametophyte</tissue>
    </source>
</reference>